<evidence type="ECO:0000256" key="2">
    <source>
        <dbReference type="ARBA" id="ARBA00004922"/>
    </source>
</evidence>
<evidence type="ECO:0000256" key="11">
    <source>
        <dbReference type="PIRSR" id="PIRSR601382-2"/>
    </source>
</evidence>
<sequence length="514" mass="57583">MFLSFAGLAGVVLAGYLSDHALGHVQHTPQSRFADWDERREKVRDAFVTSWNAYSKYAWGNDVFHPLSKKGSNMSPEGLGWIVVDSLDTMMLMNLTEPLAEARRWLHRSLTWDQDQDVNTFETTIRMVGGLLSAHHLSTKLPGVASRRDSVYLSKAVDLADRLSAAFESESGIPHASVNIGRREGIASHADGGSSSTARGRDCPTGDEAERVMRVLDDQKMEGGLLPIFVHPNHGRFTTREIRLGSRGDSYHEYLIKQYLQTGETIYRDMWEDALDGIQTHLVTTTRNAALRYIAELPSGVGGGLSPKMDHLVCFLPGTVAMATTQGRPLSEARRGPGWTSPHEDEMQLAVDLMDTCWGMYAVTDTGLAPEITWFNATDADLQSRPGDRVHRNPSSALSRWKQDFAIKPLDAHNLQRPETVESLFVMYRVTGDAAYRERGWAIFHLGDVRTVPPATRDNMESFWLAETLKYLYLLFSPADYMPLTEVVFNTEAHPFPRFTPEGALKTGWQRLPR</sequence>
<evidence type="ECO:0000256" key="6">
    <source>
        <dbReference type="ARBA" id="ARBA00022837"/>
    </source>
</evidence>
<comment type="catalytic activity">
    <reaction evidence="8">
        <text>N(4)-(alpha-D-Man-(1-&gt;2)-alpha-D-Man-(1-&gt;2)-alpha-D-Man-(1-&gt;3)-[alpha-D-Man-(1-&gt;3)-[alpha-D-Man-(1-&gt;2)-alpha-D-Man-(1-&gt;6)]-alpha-D-Man-(1-&gt;6)]-beta-D-Man-(1-&gt;4)-beta-D-GlcNAc-(1-&gt;4)-beta-D-GlcNAc)-L-asparaginyl-[protein] (N-glucan mannose isomer 8A1,2,3B1,3) + 3 H2O = N(4)-(alpha-D-Man-(1-&gt;3)-[alpha-D-Man-(1-&gt;3)-[alpha-D-Man-(1-&gt;6)]-alpha-D-Man-(1-&gt;6)]-beta-D-Man-(1-&gt;4)-beta-D-GlcNAc-(1-&gt;4)-beta-D-GlcNAc)-L-asparaginyl-[protein] (N-glucan mannose isomer 5A1,2) + 3 beta-D-mannose</text>
        <dbReference type="Rhea" id="RHEA:56028"/>
        <dbReference type="Rhea" id="RHEA-COMP:14358"/>
        <dbReference type="Rhea" id="RHEA-COMP:14367"/>
        <dbReference type="ChEBI" id="CHEBI:15377"/>
        <dbReference type="ChEBI" id="CHEBI:28563"/>
        <dbReference type="ChEBI" id="CHEBI:59087"/>
        <dbReference type="ChEBI" id="CHEBI:60628"/>
        <dbReference type="EC" id="3.2.1.113"/>
    </reaction>
</comment>
<dbReference type="GO" id="GO:0004571">
    <property type="term" value="F:mannosyl-oligosaccharide 1,2-alpha-mannosidase activity"/>
    <property type="evidence" value="ECO:0007669"/>
    <property type="project" value="UniProtKB-EC"/>
</dbReference>
<evidence type="ECO:0000256" key="7">
    <source>
        <dbReference type="ARBA" id="ARBA00023157"/>
    </source>
</evidence>
<dbReference type="SUPFAM" id="SSF48225">
    <property type="entry name" value="Seven-hairpin glycosidases"/>
    <property type="match status" value="1"/>
</dbReference>
<organism evidence="15 16">
    <name type="scientific">Colletotrichum orbiculare (strain 104-T / ATCC 96160 / CBS 514.97 / LARS 414 / MAFF 240422)</name>
    <name type="common">Cucumber anthracnose fungus</name>
    <name type="synonym">Colletotrichum lagenarium</name>
    <dbReference type="NCBI Taxonomy" id="1213857"/>
    <lineage>
        <taxon>Eukaryota</taxon>
        <taxon>Fungi</taxon>
        <taxon>Dikarya</taxon>
        <taxon>Ascomycota</taxon>
        <taxon>Pezizomycotina</taxon>
        <taxon>Sordariomycetes</taxon>
        <taxon>Hypocreomycetidae</taxon>
        <taxon>Glomerellales</taxon>
        <taxon>Glomerellaceae</taxon>
        <taxon>Colletotrichum</taxon>
        <taxon>Colletotrichum orbiculare species complex</taxon>
    </lineage>
</organism>
<comment type="catalytic activity">
    <reaction evidence="9">
        <text>N(4)-(alpha-D-Man-(1-&gt;2)-alpha-D-Man-(1-&gt;2)-alpha-D-Man-(1-&gt;3)-[alpha-D-Man-(1-&gt;2)-alpha-D-Man-(1-&gt;3)-[alpha-D-Man-(1-&gt;2)-alpha-D-Man-(1-&gt;6)]-alpha-D-Man-(1-&gt;6)]-beta-D-Man-(1-&gt;4)-beta-D-GlcNAc-(1-&gt;4)-beta-D-GlcNAc)-L-asparaginyl-[protein] (N-glucan mannose isomer 9A1,2,3B1,2,3) + 4 H2O = N(4)-(alpha-D-Man-(1-&gt;3)-[alpha-D-Man-(1-&gt;3)-[alpha-D-Man-(1-&gt;6)]-alpha-D-Man-(1-&gt;6)]-beta-D-Man-(1-&gt;4)-beta-D-GlcNAc-(1-&gt;4)-beta-D-GlcNAc)-L-asparaginyl-[protein] (N-glucan mannose isomer 5A1,2) + 4 beta-D-mannose</text>
        <dbReference type="Rhea" id="RHEA:56008"/>
        <dbReference type="Rhea" id="RHEA-COMP:14356"/>
        <dbReference type="Rhea" id="RHEA-COMP:14367"/>
        <dbReference type="ChEBI" id="CHEBI:15377"/>
        <dbReference type="ChEBI" id="CHEBI:28563"/>
        <dbReference type="ChEBI" id="CHEBI:59087"/>
        <dbReference type="ChEBI" id="CHEBI:139493"/>
        <dbReference type="EC" id="3.2.1.113"/>
    </reaction>
</comment>
<dbReference type="EMBL" id="AMCV02000004">
    <property type="protein sequence ID" value="TDZ24867.1"/>
    <property type="molecule type" value="Genomic_DNA"/>
</dbReference>
<dbReference type="PRINTS" id="PR00747">
    <property type="entry name" value="GLYHDRLASE47"/>
</dbReference>
<dbReference type="PANTHER" id="PTHR11742:SF55">
    <property type="entry name" value="ENDOPLASMIC RETICULUM MANNOSYL-OLIGOSACCHARIDE 1,2-ALPHA-MANNOSIDASE"/>
    <property type="match status" value="1"/>
</dbReference>
<dbReference type="EC" id="3.2.1.-" evidence="13"/>
<protein>
    <recommendedName>
        <fullName evidence="13">alpha-1,2-Mannosidase</fullName>
        <ecNumber evidence="13">3.2.1.-</ecNumber>
    </recommendedName>
</protein>
<name>A0A484G5K7_COLOR</name>
<evidence type="ECO:0000256" key="1">
    <source>
        <dbReference type="ARBA" id="ARBA00001913"/>
    </source>
</evidence>
<evidence type="ECO:0000256" key="4">
    <source>
        <dbReference type="ARBA" id="ARBA00022723"/>
    </source>
</evidence>
<dbReference type="InterPro" id="IPR012341">
    <property type="entry name" value="6hp_glycosidase-like_sf"/>
</dbReference>
<dbReference type="GO" id="GO:0036503">
    <property type="term" value="P:ERAD pathway"/>
    <property type="evidence" value="ECO:0007669"/>
    <property type="project" value="UniProtKB-ARBA"/>
</dbReference>
<feature type="region of interest" description="Disordered" evidence="14">
    <location>
        <begin position="186"/>
        <end position="206"/>
    </location>
</feature>
<dbReference type="Proteomes" id="UP000014480">
    <property type="component" value="Unassembled WGS sequence"/>
</dbReference>
<dbReference type="GO" id="GO:0016020">
    <property type="term" value="C:membrane"/>
    <property type="evidence" value="ECO:0007669"/>
    <property type="project" value="InterPro"/>
</dbReference>
<dbReference type="InterPro" id="IPR001382">
    <property type="entry name" value="Glyco_hydro_47"/>
</dbReference>
<dbReference type="GO" id="GO:0005975">
    <property type="term" value="P:carbohydrate metabolic process"/>
    <property type="evidence" value="ECO:0007669"/>
    <property type="project" value="InterPro"/>
</dbReference>
<dbReference type="InterPro" id="IPR036026">
    <property type="entry name" value="Seven-hairpin_glycosidases"/>
</dbReference>
<evidence type="ECO:0000256" key="14">
    <source>
        <dbReference type="SAM" id="MobiDB-lite"/>
    </source>
</evidence>
<evidence type="ECO:0000313" key="16">
    <source>
        <dbReference type="Proteomes" id="UP000014480"/>
    </source>
</evidence>
<dbReference type="OrthoDB" id="8118055at2759"/>
<reference evidence="16" key="1">
    <citation type="journal article" date="2013" name="New Phytol.">
        <title>Comparative genomic and transcriptomic analyses reveal the hemibiotrophic stage shift of Colletotrichum fungi.</title>
        <authorList>
            <person name="Gan P."/>
            <person name="Ikeda K."/>
            <person name="Irieda H."/>
            <person name="Narusaka M."/>
            <person name="O'Connell R.J."/>
            <person name="Narusaka Y."/>
            <person name="Takano Y."/>
            <person name="Kubo Y."/>
            <person name="Shirasu K."/>
        </authorList>
    </citation>
    <scope>NUCLEOTIDE SEQUENCE [LARGE SCALE GENOMIC DNA]</scope>
    <source>
        <strain evidence="16">104-T / ATCC 96160 / CBS 514.97 / LARS 414 / MAFF 240422</strain>
    </source>
</reference>
<evidence type="ECO:0000256" key="8">
    <source>
        <dbReference type="ARBA" id="ARBA00047669"/>
    </source>
</evidence>
<comment type="pathway">
    <text evidence="2">Protein modification; protein glycosylation.</text>
</comment>
<dbReference type="PANTHER" id="PTHR11742">
    <property type="entry name" value="MANNOSYL-OLIGOSACCHARIDE ALPHA-1,2-MANNOSIDASE-RELATED"/>
    <property type="match status" value="1"/>
</dbReference>
<evidence type="ECO:0000256" key="9">
    <source>
        <dbReference type="ARBA" id="ARBA00048605"/>
    </source>
</evidence>
<accession>A0A484G5K7</accession>
<keyword evidence="16" id="KW-1185">Reference proteome</keyword>
<feature type="active site" evidence="10">
    <location>
        <position position="249"/>
    </location>
</feature>
<evidence type="ECO:0000256" key="10">
    <source>
        <dbReference type="PIRSR" id="PIRSR601382-1"/>
    </source>
</evidence>
<dbReference type="GO" id="GO:0005509">
    <property type="term" value="F:calcium ion binding"/>
    <property type="evidence" value="ECO:0007669"/>
    <property type="project" value="InterPro"/>
</dbReference>
<comment type="caution">
    <text evidence="15">The sequence shown here is derived from an EMBL/GenBank/DDBJ whole genome shotgun (WGS) entry which is preliminary data.</text>
</comment>
<keyword evidence="7 12" id="KW-1015">Disulfide bond</keyword>
<dbReference type="AlphaFoldDB" id="A0A484G5K7"/>
<feature type="active site" description="Proton donor" evidence="10">
    <location>
        <position position="371"/>
    </location>
</feature>
<evidence type="ECO:0000256" key="3">
    <source>
        <dbReference type="ARBA" id="ARBA00007658"/>
    </source>
</evidence>
<keyword evidence="13" id="KW-0326">Glycosidase</keyword>
<comment type="similarity">
    <text evidence="3 13">Belongs to the glycosyl hydrolase 47 family.</text>
</comment>
<feature type="binding site" evidence="11">
    <location>
        <position position="491"/>
    </location>
    <ligand>
        <name>Ca(2+)</name>
        <dbReference type="ChEBI" id="CHEBI:29108"/>
    </ligand>
</feature>
<evidence type="ECO:0000256" key="5">
    <source>
        <dbReference type="ARBA" id="ARBA00022801"/>
    </source>
</evidence>
<comment type="cofactor">
    <cofactor evidence="1 11">
        <name>Ca(2+)</name>
        <dbReference type="ChEBI" id="CHEBI:29108"/>
    </cofactor>
</comment>
<dbReference type="InterPro" id="IPR050749">
    <property type="entry name" value="Glycosyl_Hydrolase_47"/>
</dbReference>
<proteinExistence type="inferred from homology"/>
<gene>
    <name evidence="15" type="primary">MNS1-2</name>
    <name evidence="15" type="ORF">Cob_v002529</name>
</gene>
<dbReference type="UniPathway" id="UPA00378"/>
<feature type="disulfide bond" evidence="12">
    <location>
        <begin position="314"/>
        <end position="357"/>
    </location>
</feature>
<evidence type="ECO:0000256" key="12">
    <source>
        <dbReference type="PIRSR" id="PIRSR601382-3"/>
    </source>
</evidence>
<reference evidence="16" key="2">
    <citation type="journal article" date="2019" name="Mol. Plant Microbe Interact.">
        <title>Genome sequence resources for four phytopathogenic fungi from the Colletotrichum orbiculare species complex.</title>
        <authorList>
            <person name="Gan P."/>
            <person name="Tsushima A."/>
            <person name="Narusaka M."/>
            <person name="Narusaka Y."/>
            <person name="Takano Y."/>
            <person name="Kubo Y."/>
            <person name="Shirasu K."/>
        </authorList>
    </citation>
    <scope>GENOME REANNOTATION</scope>
    <source>
        <strain evidence="16">104-T / ATCC 96160 / CBS 514.97 / LARS 414 / MAFF 240422</strain>
    </source>
</reference>
<dbReference type="GO" id="GO:0005783">
    <property type="term" value="C:endoplasmic reticulum"/>
    <property type="evidence" value="ECO:0007669"/>
    <property type="project" value="TreeGrafter"/>
</dbReference>
<dbReference type="Gene3D" id="1.50.10.10">
    <property type="match status" value="2"/>
</dbReference>
<dbReference type="STRING" id="1213857.A0A484G5K7"/>
<evidence type="ECO:0000256" key="13">
    <source>
        <dbReference type="RuleBase" id="RU361193"/>
    </source>
</evidence>
<feature type="active site" description="Proton donor" evidence="10">
    <location>
        <position position="122"/>
    </location>
</feature>
<keyword evidence="5 13" id="KW-0378">Hydrolase</keyword>
<keyword evidence="6 11" id="KW-0106">Calcium</keyword>
<dbReference type="Pfam" id="PF01532">
    <property type="entry name" value="Glyco_hydro_47"/>
    <property type="match status" value="2"/>
</dbReference>
<feature type="active site" evidence="10">
    <location>
        <position position="419"/>
    </location>
</feature>
<keyword evidence="4 11" id="KW-0479">Metal-binding</keyword>
<evidence type="ECO:0000313" key="15">
    <source>
        <dbReference type="EMBL" id="TDZ24867.1"/>
    </source>
</evidence>